<dbReference type="Gene3D" id="3.40.50.720">
    <property type="entry name" value="NAD(P)-binding Rossmann-like Domain"/>
    <property type="match status" value="1"/>
</dbReference>
<dbReference type="eggNOG" id="KOG1611">
    <property type="taxonomic scope" value="Eukaryota"/>
</dbReference>
<evidence type="ECO:0000256" key="1">
    <source>
        <dbReference type="SAM" id="MobiDB-lite"/>
    </source>
</evidence>
<dbReference type="AlphaFoldDB" id="K0SMU5"/>
<evidence type="ECO:0008006" key="4">
    <source>
        <dbReference type="Google" id="ProtNLM"/>
    </source>
</evidence>
<dbReference type="CDD" id="cd05325">
    <property type="entry name" value="carb_red_sniffer_like_SDR_c"/>
    <property type="match status" value="1"/>
</dbReference>
<dbReference type="PRINTS" id="PR00081">
    <property type="entry name" value="GDHRDH"/>
</dbReference>
<dbReference type="SUPFAM" id="SSF51735">
    <property type="entry name" value="NAD(P)-binding Rossmann-fold domains"/>
    <property type="match status" value="1"/>
</dbReference>
<keyword evidence="3" id="KW-1185">Reference proteome</keyword>
<dbReference type="EMBL" id="AGNL01015083">
    <property type="protein sequence ID" value="EJK66314.1"/>
    <property type="molecule type" value="Genomic_DNA"/>
</dbReference>
<gene>
    <name evidence="2" type="ORF">THAOC_12771</name>
</gene>
<dbReference type="PROSITE" id="PS51257">
    <property type="entry name" value="PROKAR_LIPOPROTEIN"/>
    <property type="match status" value="1"/>
</dbReference>
<dbReference type="InterPro" id="IPR002347">
    <property type="entry name" value="SDR_fam"/>
</dbReference>
<sequence length="369" mass="40332">MSRARSHIITSAASAACVVTKRSGVDRFRFVPEFANKNTSSSASTAHRTSWPWPEKRSATATRGLSSTAKFDALPNNVYHGVPVYANVDLSSNLPDASIIRNADADAVFVIAAASRSMGLEFAKQLIDRTKGRIACCVRDPGSSPALDEYLGTLAPGQRERVQVFKLDVTELGDIEQLEKDLSSSYGRVDALFNVAGVLGDKKTTPGPEMKLNQLDKHFLEEQMSVNCIGPMMLTKTLAPLLAARKGKSKYLRSARESIVVNLSARVASLADNQGPLAWYSYRMSKAALNQGVRTSAHELRRQGTWTVALYPGMTDTDMSKPFQTKAMVEKGMVFPVDFTVGRLLDIVDRMEEKNSGGLYDWAGQAIPF</sequence>
<organism evidence="2 3">
    <name type="scientific">Thalassiosira oceanica</name>
    <name type="common">Marine diatom</name>
    <dbReference type="NCBI Taxonomy" id="159749"/>
    <lineage>
        <taxon>Eukaryota</taxon>
        <taxon>Sar</taxon>
        <taxon>Stramenopiles</taxon>
        <taxon>Ochrophyta</taxon>
        <taxon>Bacillariophyta</taxon>
        <taxon>Coscinodiscophyceae</taxon>
        <taxon>Thalassiosirophycidae</taxon>
        <taxon>Thalassiosirales</taxon>
        <taxon>Thalassiosiraceae</taxon>
        <taxon>Thalassiosira</taxon>
    </lineage>
</organism>
<evidence type="ECO:0000313" key="2">
    <source>
        <dbReference type="EMBL" id="EJK66314.1"/>
    </source>
</evidence>
<proteinExistence type="predicted"/>
<name>K0SMU5_THAOC</name>
<dbReference type="GO" id="GO:0005737">
    <property type="term" value="C:cytoplasm"/>
    <property type="evidence" value="ECO:0007669"/>
    <property type="project" value="TreeGrafter"/>
</dbReference>
<dbReference type="InterPro" id="IPR036291">
    <property type="entry name" value="NAD(P)-bd_dom_sf"/>
</dbReference>
<comment type="caution">
    <text evidence="2">The sequence shown here is derived from an EMBL/GenBank/DDBJ whole genome shotgun (WGS) entry which is preliminary data.</text>
</comment>
<reference evidence="2 3" key="1">
    <citation type="journal article" date="2012" name="Genome Biol.">
        <title>Genome and low-iron response of an oceanic diatom adapted to chronic iron limitation.</title>
        <authorList>
            <person name="Lommer M."/>
            <person name="Specht M."/>
            <person name="Roy A.S."/>
            <person name="Kraemer L."/>
            <person name="Andreson R."/>
            <person name="Gutowska M.A."/>
            <person name="Wolf J."/>
            <person name="Bergner S.V."/>
            <person name="Schilhabel M.B."/>
            <person name="Klostermeier U.C."/>
            <person name="Beiko R.G."/>
            <person name="Rosenstiel P."/>
            <person name="Hippler M."/>
            <person name="Laroche J."/>
        </authorList>
    </citation>
    <scope>NUCLEOTIDE SEQUENCE [LARGE SCALE GENOMIC DNA]</scope>
    <source>
        <strain evidence="2 3">CCMP1005</strain>
    </source>
</reference>
<feature type="region of interest" description="Disordered" evidence="1">
    <location>
        <begin position="39"/>
        <end position="58"/>
    </location>
</feature>
<dbReference type="Pfam" id="PF00106">
    <property type="entry name" value="adh_short"/>
    <property type="match status" value="1"/>
</dbReference>
<dbReference type="InterPro" id="IPR051468">
    <property type="entry name" value="Fungal_SecMetab_SDRs"/>
</dbReference>
<evidence type="ECO:0000313" key="3">
    <source>
        <dbReference type="Proteomes" id="UP000266841"/>
    </source>
</evidence>
<dbReference type="PANTHER" id="PTHR43544:SF12">
    <property type="entry name" value="NAD(P)-BINDING ROSSMANN-FOLD SUPERFAMILY PROTEIN"/>
    <property type="match status" value="1"/>
</dbReference>
<accession>K0SMU5</accession>
<protein>
    <recommendedName>
        <fullName evidence="4">NAD(P)-binding protein</fullName>
    </recommendedName>
</protein>
<dbReference type="OrthoDB" id="1933717at2759"/>
<dbReference type="OMA" id="HRNVPKD"/>
<dbReference type="GO" id="GO:0016491">
    <property type="term" value="F:oxidoreductase activity"/>
    <property type="evidence" value="ECO:0007669"/>
    <property type="project" value="TreeGrafter"/>
</dbReference>
<dbReference type="PANTHER" id="PTHR43544">
    <property type="entry name" value="SHORT-CHAIN DEHYDROGENASE/REDUCTASE"/>
    <property type="match status" value="1"/>
</dbReference>
<dbReference type="Proteomes" id="UP000266841">
    <property type="component" value="Unassembled WGS sequence"/>
</dbReference>